<reference evidence="1 2" key="1">
    <citation type="journal article" date="2019" name="Int. J. Syst. Evol. Microbiol.">
        <title>The Global Catalogue of Microorganisms (GCM) 10K type strain sequencing project: providing services to taxonomists for standard genome sequencing and annotation.</title>
        <authorList>
            <consortium name="The Broad Institute Genomics Platform"/>
            <consortium name="The Broad Institute Genome Sequencing Center for Infectious Disease"/>
            <person name="Wu L."/>
            <person name="Ma J."/>
        </authorList>
    </citation>
    <scope>NUCLEOTIDE SEQUENCE [LARGE SCALE GENOMIC DNA]</scope>
    <source>
        <strain evidence="1 2">JCM 7356</strain>
    </source>
</reference>
<protein>
    <recommendedName>
        <fullName evidence="3">DNA-binding protein</fullName>
    </recommendedName>
</protein>
<comment type="caution">
    <text evidence="1">The sequence shown here is derived from an EMBL/GenBank/DDBJ whole genome shotgun (WGS) entry which is preliminary data.</text>
</comment>
<evidence type="ECO:0008006" key="3">
    <source>
        <dbReference type="Google" id="ProtNLM"/>
    </source>
</evidence>
<evidence type="ECO:0000313" key="1">
    <source>
        <dbReference type="EMBL" id="GAA2255831.1"/>
    </source>
</evidence>
<sequence length="90" mass="9674">MAQQAADQIRPRMTVAQLLELPTVVDLATANRALGLGRTHGYRLARRGDYPVPVLRDGRAYRVSSAAVALQLGLVLPARPEPSARRSSAA</sequence>
<dbReference type="Proteomes" id="UP001500305">
    <property type="component" value="Unassembled WGS sequence"/>
</dbReference>
<proteinExistence type="predicted"/>
<gene>
    <name evidence="1" type="ORF">GCM10010430_44580</name>
</gene>
<organism evidence="1 2">
    <name type="scientific">Kitasatospora cystarginea</name>
    <dbReference type="NCBI Taxonomy" id="58350"/>
    <lineage>
        <taxon>Bacteria</taxon>
        <taxon>Bacillati</taxon>
        <taxon>Actinomycetota</taxon>
        <taxon>Actinomycetes</taxon>
        <taxon>Kitasatosporales</taxon>
        <taxon>Streptomycetaceae</taxon>
        <taxon>Kitasatospora</taxon>
    </lineage>
</organism>
<keyword evidence="2" id="KW-1185">Reference proteome</keyword>
<name>A0ABN3EEM6_9ACTN</name>
<dbReference type="RefSeq" id="WP_425557720.1">
    <property type="nucleotide sequence ID" value="NZ_BAAATR010000020.1"/>
</dbReference>
<accession>A0ABN3EEM6</accession>
<dbReference type="EMBL" id="BAAATR010000020">
    <property type="protein sequence ID" value="GAA2255831.1"/>
    <property type="molecule type" value="Genomic_DNA"/>
</dbReference>
<evidence type="ECO:0000313" key="2">
    <source>
        <dbReference type="Proteomes" id="UP001500305"/>
    </source>
</evidence>